<organism evidence="1 2">
    <name type="scientific">Nocardioides panacis</name>
    <dbReference type="NCBI Taxonomy" id="2849501"/>
    <lineage>
        <taxon>Bacteria</taxon>
        <taxon>Bacillati</taxon>
        <taxon>Actinomycetota</taxon>
        <taxon>Actinomycetes</taxon>
        <taxon>Propionibacteriales</taxon>
        <taxon>Nocardioidaceae</taxon>
        <taxon>Nocardioides</taxon>
    </lineage>
</organism>
<dbReference type="Proteomes" id="UP000683575">
    <property type="component" value="Chromosome"/>
</dbReference>
<evidence type="ECO:0000313" key="2">
    <source>
        <dbReference type="Proteomes" id="UP000683575"/>
    </source>
</evidence>
<sequence>MEVFEAIPERIEVSGHRPTWRVTGGSFEAALDYARDAFGGSAVVAREDRGRWWPRVTLTVTVDPALVAAAPPLGSFDTGEPEPSVPDPDIPLALERMFAHQEERRMARLRIPAQRSHRS</sequence>
<proteinExistence type="predicted"/>
<gene>
    <name evidence="1" type="ORF">KRR39_23705</name>
</gene>
<dbReference type="RefSeq" id="WP_216939789.1">
    <property type="nucleotide sequence ID" value="NZ_CP077062.1"/>
</dbReference>
<protein>
    <submittedName>
        <fullName evidence="1">Uncharacterized protein</fullName>
    </submittedName>
</protein>
<reference evidence="1" key="1">
    <citation type="submission" date="2021-06" db="EMBL/GenBank/DDBJ databases">
        <title>Complete genome sequence of Nocardioides sp. G188.</title>
        <authorList>
            <person name="Im W.-T."/>
        </authorList>
    </citation>
    <scope>NUCLEOTIDE SEQUENCE</scope>
    <source>
        <strain evidence="1">G188</strain>
    </source>
</reference>
<name>A0A975SZJ0_9ACTN</name>
<dbReference type="KEGG" id="nps:KRR39_23705"/>
<accession>A0A975SZJ0</accession>
<dbReference type="AlphaFoldDB" id="A0A975SZJ0"/>
<evidence type="ECO:0000313" key="1">
    <source>
        <dbReference type="EMBL" id="QWZ08280.1"/>
    </source>
</evidence>
<dbReference type="EMBL" id="CP077062">
    <property type="protein sequence ID" value="QWZ08280.1"/>
    <property type="molecule type" value="Genomic_DNA"/>
</dbReference>
<keyword evidence="2" id="KW-1185">Reference proteome</keyword>